<gene>
    <name evidence="2" type="ORF">HK413_01105</name>
</gene>
<keyword evidence="3" id="KW-1185">Reference proteome</keyword>
<sequence length="289" mass="32787">MNKNLKTNPMKTIAVLTDLSKSAEHATHFALHMARKMKAGVLLFHDCPVPAARQLAYAGEQEPEADEHLLIDHARRMSHDLAKRSFTGSYLPEIRTYGKSTEIVDIMTEIMHNEEICLIVTAPVNGMDPATYLTGDICNRIIDWATVPVLVVPDTAPLRNFEKIAFASQLHEEDINAIEELGSLLESFAAELMVAHLNRNPSDQHIRGAEEELNRELYRKLNCGGVYFRSIPDVISQKNWEWLKANKHTDLLAVMQQSREQMAALFKRGQNREVTYHLNLPVMILPKRP</sequence>
<dbReference type="InterPro" id="IPR006016">
    <property type="entry name" value="UspA"/>
</dbReference>
<evidence type="ECO:0000313" key="2">
    <source>
        <dbReference type="EMBL" id="NNU33124.1"/>
    </source>
</evidence>
<reference evidence="2 3" key="1">
    <citation type="submission" date="2020-05" db="EMBL/GenBank/DDBJ databases">
        <authorList>
            <person name="Khan S.A."/>
            <person name="Jeon C.O."/>
            <person name="Chun B.H."/>
        </authorList>
    </citation>
    <scope>NUCLEOTIDE SEQUENCE [LARGE SCALE GENOMIC DNA]</scope>
    <source>
        <strain evidence="2 3">S1162</strain>
    </source>
</reference>
<protein>
    <submittedName>
        <fullName evidence="2">Universal stress protein</fullName>
    </submittedName>
</protein>
<comment type="caution">
    <text evidence="2">The sequence shown here is derived from an EMBL/GenBank/DDBJ whole genome shotgun (WGS) entry which is preliminary data.</text>
</comment>
<dbReference type="Gene3D" id="3.40.50.12370">
    <property type="match status" value="1"/>
</dbReference>
<dbReference type="EMBL" id="JABFCR010000003">
    <property type="protein sequence ID" value="NNU33124.1"/>
    <property type="molecule type" value="Genomic_DNA"/>
</dbReference>
<accession>A0ABX1W1L3</accession>
<feature type="domain" description="UspA" evidence="1">
    <location>
        <begin position="10"/>
        <end position="153"/>
    </location>
</feature>
<dbReference type="SUPFAM" id="SSF52402">
    <property type="entry name" value="Adenine nucleotide alpha hydrolases-like"/>
    <property type="match status" value="1"/>
</dbReference>
<organism evidence="2 3">
    <name type="scientific">Mucilaginibacter humi</name>
    <dbReference type="NCBI Taxonomy" id="2732510"/>
    <lineage>
        <taxon>Bacteria</taxon>
        <taxon>Pseudomonadati</taxon>
        <taxon>Bacteroidota</taxon>
        <taxon>Sphingobacteriia</taxon>
        <taxon>Sphingobacteriales</taxon>
        <taxon>Sphingobacteriaceae</taxon>
        <taxon>Mucilaginibacter</taxon>
    </lineage>
</organism>
<dbReference type="Pfam" id="PF00582">
    <property type="entry name" value="Usp"/>
    <property type="match status" value="1"/>
</dbReference>
<evidence type="ECO:0000313" key="3">
    <source>
        <dbReference type="Proteomes" id="UP000566071"/>
    </source>
</evidence>
<dbReference type="RefSeq" id="WP_175268825.1">
    <property type="nucleotide sequence ID" value="NZ_JABFCR010000003.1"/>
</dbReference>
<name>A0ABX1W1L3_9SPHI</name>
<dbReference type="Proteomes" id="UP000566071">
    <property type="component" value="Unassembled WGS sequence"/>
</dbReference>
<proteinExistence type="predicted"/>
<evidence type="ECO:0000259" key="1">
    <source>
        <dbReference type="Pfam" id="PF00582"/>
    </source>
</evidence>